<dbReference type="Proteomes" id="UP001162501">
    <property type="component" value="Chromosome 26"/>
</dbReference>
<sequence>MFISRLLLPEGSQSITYGLWGCAGSGRGAGGVASLHADPGGGQSSQRPHGVAAAGADPRQQQKLAPAPGSDHRGPNGYTAEMGFRARVWHVDLRDVEPRQGRRPQSGPLLQS</sequence>
<dbReference type="EMBL" id="OX596110">
    <property type="protein sequence ID" value="CAN0349719.1"/>
    <property type="molecule type" value="Genomic_DNA"/>
</dbReference>
<evidence type="ECO:0000313" key="1">
    <source>
        <dbReference type="EMBL" id="CAN0349719.1"/>
    </source>
</evidence>
<name>A0AC59ZAX1_RANTA</name>
<protein>
    <submittedName>
        <fullName evidence="1">Uncharacterized protein</fullName>
    </submittedName>
</protein>
<evidence type="ECO:0000313" key="2">
    <source>
        <dbReference type="Proteomes" id="UP001162501"/>
    </source>
</evidence>
<accession>A0AC59ZAX1</accession>
<gene>
    <name evidence="1" type="ORF">MRATA1EN22A_LOCUS16244</name>
</gene>
<reference evidence="1" key="1">
    <citation type="submission" date="2023-05" db="EMBL/GenBank/DDBJ databases">
        <authorList>
            <consortium name="ELIXIR-Norway"/>
        </authorList>
    </citation>
    <scope>NUCLEOTIDE SEQUENCE</scope>
</reference>
<organism evidence="1 2">
    <name type="scientific">Rangifer tarandus platyrhynchus</name>
    <name type="common">Svalbard reindeer</name>
    <dbReference type="NCBI Taxonomy" id="3082113"/>
    <lineage>
        <taxon>Eukaryota</taxon>
        <taxon>Metazoa</taxon>
        <taxon>Chordata</taxon>
        <taxon>Craniata</taxon>
        <taxon>Vertebrata</taxon>
        <taxon>Euteleostomi</taxon>
        <taxon>Mammalia</taxon>
        <taxon>Eutheria</taxon>
        <taxon>Laurasiatheria</taxon>
        <taxon>Artiodactyla</taxon>
        <taxon>Ruminantia</taxon>
        <taxon>Pecora</taxon>
        <taxon>Cervidae</taxon>
        <taxon>Odocoileinae</taxon>
        <taxon>Rangifer</taxon>
    </lineage>
</organism>
<reference evidence="1" key="2">
    <citation type="submission" date="2025-03" db="EMBL/GenBank/DDBJ databases">
        <authorList>
            <consortium name="ELIXIR-Norway"/>
            <consortium name="Elixir Norway"/>
        </authorList>
    </citation>
    <scope>NUCLEOTIDE SEQUENCE</scope>
</reference>
<proteinExistence type="predicted"/>